<feature type="transmembrane region" description="Helical" evidence="1">
    <location>
        <begin position="249"/>
        <end position="274"/>
    </location>
</feature>
<dbReference type="AlphaFoldDB" id="A0A3P1TCR3"/>
<evidence type="ECO:0000313" key="2">
    <source>
        <dbReference type="EMBL" id="RRD06676.1"/>
    </source>
</evidence>
<feature type="transmembrane region" description="Helical" evidence="1">
    <location>
        <begin position="544"/>
        <end position="567"/>
    </location>
</feature>
<keyword evidence="1" id="KW-0472">Membrane</keyword>
<feature type="transmembrane region" description="Helical" evidence="1">
    <location>
        <begin position="215"/>
        <end position="237"/>
    </location>
</feature>
<evidence type="ECO:0000256" key="1">
    <source>
        <dbReference type="SAM" id="Phobius"/>
    </source>
</evidence>
<evidence type="ECO:0000313" key="3">
    <source>
        <dbReference type="Proteomes" id="UP000280819"/>
    </source>
</evidence>
<name>A0A3P1TCR3_9ACTN</name>
<feature type="transmembrane region" description="Helical" evidence="1">
    <location>
        <begin position="295"/>
        <end position="314"/>
    </location>
</feature>
<feature type="transmembrane region" description="Helical" evidence="1">
    <location>
        <begin position="596"/>
        <end position="617"/>
    </location>
</feature>
<comment type="caution">
    <text evidence="2">The sequence shown here is derived from an EMBL/GenBank/DDBJ whole genome shotgun (WGS) entry which is preliminary data.</text>
</comment>
<reference evidence="2 3" key="1">
    <citation type="submission" date="2018-11" db="EMBL/GenBank/DDBJ databases">
        <title>Genomes From Bacteria Associated with the Canine Oral Cavity: a Test Case for Automated Genome-Based Taxonomic Assignment.</title>
        <authorList>
            <person name="Coil D.A."/>
            <person name="Jospin G."/>
            <person name="Darling A.E."/>
            <person name="Wallis C."/>
            <person name="Davis I.J."/>
            <person name="Harris S."/>
            <person name="Eisen J.A."/>
            <person name="Holcombe L.J."/>
            <person name="O'Flynn C."/>
        </authorList>
    </citation>
    <scope>NUCLEOTIDE SEQUENCE [LARGE SCALE GENOMIC DNA]</scope>
    <source>
        <strain evidence="2 3">OH887_COT-365</strain>
    </source>
</reference>
<accession>A0A3P1TCR3</accession>
<sequence>MLKSLLRVVAAVTVVVAALLSYIQLSFVEQDFPLGTQHRGTILFGESGLSREQVLSGLAEVSRQHDLEIYLEVPGKDDPFHGLDVYAVGHEQPTAPMEVDWLSLTRHGSLHPASELGETNLSAVYMVKGSWQGVQALTQWAESVGTQASDWGFESPLTMFAAGLVYGAAGIPLVALAVLWVTIVLAWYAARAEARAVRLLAGTPRWRIQAQDMLGWLRVVVPVLLAGVVLATVGVGLARGWGNGLGVGVIVAGYLMLMLGLAMAFGIVASMVTAPSVTSLALRKPPEARFEFPSQLLKAVALALGLAALPALLWQAQSSLAEAATQGRVAALTGYVYQRVGGVTEEELDAAYDKLDRFIQAVDATDTLAYAEILTRDEAPPELVAAGFDSVAVVNSHYVARFGLQVADGSLEPLPAAQTGELLAALEETRSGVVNGRVRDDLASAVDNGLQGYRVTSGEGLVAPSGTGLGFRHAKRPLLLISERISTSLNTDALVSALTLGHVLFNDTAVIDEQARDAGVSQMLLSRSRATDSALLAAQFANQVVFTVGSSIVILVGAIVVSGWLSARVYAANNARFIYPMLTFGRSWWVVLKRRILAEAVIITTTFTVVSIVYLALGMPWSLVLLLGMVLYLGYSTLCHQRAVMAMVHRVTQRAH</sequence>
<keyword evidence="1" id="KW-0812">Transmembrane</keyword>
<protein>
    <submittedName>
        <fullName evidence="2">Uncharacterized protein</fullName>
    </submittedName>
</protein>
<feature type="transmembrane region" description="Helical" evidence="1">
    <location>
        <begin position="164"/>
        <end position="190"/>
    </location>
</feature>
<proteinExistence type="predicted"/>
<dbReference type="OrthoDB" id="4954769at2"/>
<dbReference type="EMBL" id="RQZG01000002">
    <property type="protein sequence ID" value="RRD06676.1"/>
    <property type="molecule type" value="Genomic_DNA"/>
</dbReference>
<keyword evidence="1" id="KW-1133">Transmembrane helix</keyword>
<feature type="transmembrane region" description="Helical" evidence="1">
    <location>
        <begin position="623"/>
        <end position="640"/>
    </location>
</feature>
<gene>
    <name evidence="2" type="ORF">EII34_03360</name>
</gene>
<organism evidence="2 3">
    <name type="scientific">Arachnia propionica</name>
    <dbReference type="NCBI Taxonomy" id="1750"/>
    <lineage>
        <taxon>Bacteria</taxon>
        <taxon>Bacillati</taxon>
        <taxon>Actinomycetota</taxon>
        <taxon>Actinomycetes</taxon>
        <taxon>Propionibacteriales</taxon>
        <taxon>Propionibacteriaceae</taxon>
        <taxon>Arachnia</taxon>
    </lineage>
</organism>
<dbReference type="RefSeq" id="WP_124842914.1">
    <property type="nucleotide sequence ID" value="NZ_RQZG01000002.1"/>
</dbReference>
<dbReference type="Proteomes" id="UP000280819">
    <property type="component" value="Unassembled WGS sequence"/>
</dbReference>